<reference evidence="2 3" key="1">
    <citation type="submission" date="2020-10" db="EMBL/GenBank/DDBJ databases">
        <title>Sequencing the genomes of 1000 actinobacteria strains.</title>
        <authorList>
            <person name="Klenk H.-P."/>
        </authorList>
    </citation>
    <scope>NUCLEOTIDE SEQUENCE [LARGE SCALE GENOMIC DNA]</scope>
    <source>
        <strain evidence="2 3">DSM 15474</strain>
    </source>
</reference>
<evidence type="ECO:0000256" key="1">
    <source>
        <dbReference type="SAM" id="MobiDB-lite"/>
    </source>
</evidence>
<dbReference type="EMBL" id="JADBEE010000001">
    <property type="protein sequence ID" value="MBE1515168.1"/>
    <property type="molecule type" value="Genomic_DNA"/>
</dbReference>
<proteinExistence type="predicted"/>
<organism evidence="2 3">
    <name type="scientific">Nesterenkonia halotolerans</name>
    <dbReference type="NCBI Taxonomy" id="225325"/>
    <lineage>
        <taxon>Bacteria</taxon>
        <taxon>Bacillati</taxon>
        <taxon>Actinomycetota</taxon>
        <taxon>Actinomycetes</taxon>
        <taxon>Micrococcales</taxon>
        <taxon>Micrococcaceae</taxon>
        <taxon>Nesterenkonia</taxon>
    </lineage>
</organism>
<comment type="caution">
    <text evidence="2">The sequence shown here is derived from an EMBL/GenBank/DDBJ whole genome shotgun (WGS) entry which is preliminary data.</text>
</comment>
<sequence length="149" mass="16268">MSNEQIPLRILKSPWSQAAVGGALTLIPGRRYPAWLRHAITWGSTATVTVLVANPRLGSRVLGALSRSSDQEPPEPIETSPKARAVSAAVTGAATFGMLRLGWWFDEAAEQALRKLQVPFPRVLLGVAVGAFYYATDDRERKDMNSLHD</sequence>
<accession>A0ABR9J842</accession>
<keyword evidence="3" id="KW-1185">Reference proteome</keyword>
<name>A0ABR9J842_9MICC</name>
<evidence type="ECO:0000313" key="2">
    <source>
        <dbReference type="EMBL" id="MBE1515168.1"/>
    </source>
</evidence>
<gene>
    <name evidence="2" type="ORF">H4W26_001923</name>
</gene>
<dbReference type="Proteomes" id="UP000636579">
    <property type="component" value="Unassembled WGS sequence"/>
</dbReference>
<feature type="region of interest" description="Disordered" evidence="1">
    <location>
        <begin position="64"/>
        <end position="83"/>
    </location>
</feature>
<dbReference type="RefSeq" id="WP_192591824.1">
    <property type="nucleotide sequence ID" value="NZ_JADBEE010000001.1"/>
</dbReference>
<evidence type="ECO:0000313" key="3">
    <source>
        <dbReference type="Proteomes" id="UP000636579"/>
    </source>
</evidence>
<protein>
    <submittedName>
        <fullName evidence="2">Uncharacterized protein</fullName>
    </submittedName>
</protein>